<dbReference type="Proteomes" id="UP000319818">
    <property type="component" value="Unassembled WGS sequence"/>
</dbReference>
<proteinExistence type="predicted"/>
<gene>
    <name evidence="2" type="ORF">FB388_4033</name>
</gene>
<dbReference type="AlphaFoldDB" id="A0A543FSN5"/>
<evidence type="ECO:0000313" key="2">
    <source>
        <dbReference type="EMBL" id="TQM36846.1"/>
    </source>
</evidence>
<evidence type="ECO:0000256" key="1">
    <source>
        <dbReference type="SAM" id="MobiDB-lite"/>
    </source>
</evidence>
<dbReference type="EMBL" id="VFPH01000002">
    <property type="protein sequence ID" value="TQM36846.1"/>
    <property type="molecule type" value="Genomic_DNA"/>
</dbReference>
<keyword evidence="3" id="KW-1185">Reference proteome</keyword>
<comment type="caution">
    <text evidence="2">The sequence shown here is derived from an EMBL/GenBank/DDBJ whole genome shotgun (WGS) entry which is preliminary data.</text>
</comment>
<accession>A0A543FSN5</accession>
<protein>
    <submittedName>
        <fullName evidence="2">Uncharacterized protein</fullName>
    </submittedName>
</protein>
<evidence type="ECO:0000313" key="3">
    <source>
        <dbReference type="Proteomes" id="UP000319818"/>
    </source>
</evidence>
<organism evidence="2 3">
    <name type="scientific">Pseudonocardia cypriaca</name>
    <dbReference type="NCBI Taxonomy" id="882449"/>
    <lineage>
        <taxon>Bacteria</taxon>
        <taxon>Bacillati</taxon>
        <taxon>Actinomycetota</taxon>
        <taxon>Actinomycetes</taxon>
        <taxon>Pseudonocardiales</taxon>
        <taxon>Pseudonocardiaceae</taxon>
        <taxon>Pseudonocardia</taxon>
    </lineage>
</organism>
<reference evidence="2 3" key="1">
    <citation type="submission" date="2019-06" db="EMBL/GenBank/DDBJ databases">
        <title>Sequencing the genomes of 1000 actinobacteria strains.</title>
        <authorList>
            <person name="Klenk H.-P."/>
        </authorList>
    </citation>
    <scope>NUCLEOTIDE SEQUENCE [LARGE SCALE GENOMIC DNA]</scope>
    <source>
        <strain evidence="2 3">DSM 45511</strain>
    </source>
</reference>
<sequence>MASELLEVQTEAELDRFLGGVLRRAAGAAGDLAASGASRALRGVLKNAAGRALPTIGRAVGARIGFGDIGERVGASAGSLLGLELEGLSGEDREFEVARAFVRFADAAANEAAAAPSNLAPADVANAAVTNAAQQHMPGLLTSQSDDITRPPASGGRWARQGKTIIIYGAPRPERGEPR</sequence>
<name>A0A543FSN5_9PSEU</name>
<feature type="region of interest" description="Disordered" evidence="1">
    <location>
        <begin position="142"/>
        <end position="179"/>
    </location>
</feature>